<gene>
    <name evidence="2" type="ORF">NEQG_00139</name>
</gene>
<keyword evidence="1" id="KW-0812">Transmembrane</keyword>
<dbReference type="VEuPathDB" id="MicrosporidiaDB:NEQG_00139"/>
<dbReference type="OMA" id="IMGGNCK"/>
<dbReference type="AlphaFoldDB" id="I3EJH2"/>
<dbReference type="InParanoid" id="I3EJH2"/>
<evidence type="ECO:0000313" key="3">
    <source>
        <dbReference type="Proteomes" id="UP000002872"/>
    </source>
</evidence>
<dbReference type="Proteomes" id="UP000002872">
    <property type="component" value="Unassembled WGS sequence"/>
</dbReference>
<accession>I3EJH2</accession>
<keyword evidence="1" id="KW-1133">Transmembrane helix</keyword>
<dbReference type="HOGENOM" id="CLU_1245689_0_0_1"/>
<evidence type="ECO:0000313" key="2">
    <source>
        <dbReference type="EMBL" id="EIJ89369.1"/>
    </source>
</evidence>
<name>I3EJH2_NEMP3</name>
<feature type="transmembrane region" description="Helical" evidence="1">
    <location>
        <begin position="67"/>
        <end position="86"/>
    </location>
</feature>
<keyword evidence="1" id="KW-0472">Membrane</keyword>
<proteinExistence type="predicted"/>
<reference evidence="2" key="1">
    <citation type="submission" date="2011-01" db="EMBL/GenBank/DDBJ databases">
        <title>The Genome Sequence of Nematocida parisii strain ERTm3.</title>
        <authorList>
            <consortium name="The Broad Institute Genome Sequencing Platform"/>
            <consortium name="The Broad Institute Genome Sequencing Center for Infectious Disease"/>
            <person name="Cuomo C."/>
            <person name="Troemel E."/>
            <person name="Young S.K."/>
            <person name="Zeng Q."/>
            <person name="Gargeya S."/>
            <person name="Fitzgerald M."/>
            <person name="Haas B."/>
            <person name="Abouelleil A."/>
            <person name="Alvarado L."/>
            <person name="Arachchi H.M."/>
            <person name="Berlin A."/>
            <person name="Chapman S.B."/>
            <person name="Gearin G."/>
            <person name="Goldberg J."/>
            <person name="Griggs A."/>
            <person name="Gujja S."/>
            <person name="Hansen M."/>
            <person name="Heiman D."/>
            <person name="Howarth C."/>
            <person name="Larimer J."/>
            <person name="Lui A."/>
            <person name="MacDonald P.J.P."/>
            <person name="McCowen C."/>
            <person name="Montmayeur A."/>
            <person name="Murphy C."/>
            <person name="Neiman D."/>
            <person name="Pearson M."/>
            <person name="Priest M."/>
            <person name="Roberts A."/>
            <person name="Saif S."/>
            <person name="Shea T."/>
            <person name="Sisk P."/>
            <person name="Stolte C."/>
            <person name="Sykes S."/>
            <person name="Wortman J."/>
            <person name="Nusbaum C."/>
            <person name="Birren B."/>
        </authorList>
    </citation>
    <scope>NUCLEOTIDE SEQUENCE</scope>
    <source>
        <strain evidence="2">ERTm3</strain>
    </source>
</reference>
<keyword evidence="3" id="KW-1185">Reference proteome</keyword>
<organism evidence="2 3">
    <name type="scientific">Nematocida parisii (strain ERTm3)</name>
    <name type="common">Nematode killer fungus</name>
    <dbReference type="NCBI Taxonomy" id="935791"/>
    <lineage>
        <taxon>Eukaryota</taxon>
        <taxon>Fungi</taxon>
        <taxon>Fungi incertae sedis</taxon>
        <taxon>Microsporidia</taxon>
        <taxon>Nematocida</taxon>
    </lineage>
</organism>
<protein>
    <submittedName>
        <fullName evidence="2">Uncharacterized protein</fullName>
    </submittedName>
</protein>
<dbReference type="EMBL" id="GL870876">
    <property type="protein sequence ID" value="EIJ89369.1"/>
    <property type="molecule type" value="Genomic_DNA"/>
</dbReference>
<evidence type="ECO:0000256" key="1">
    <source>
        <dbReference type="SAM" id="Phobius"/>
    </source>
</evidence>
<dbReference type="OrthoDB" id="2194792at2759"/>
<feature type="transmembrane region" description="Helical" evidence="1">
    <location>
        <begin position="140"/>
        <end position="163"/>
    </location>
</feature>
<sequence length="204" mass="22677">MLLLETIVIAGYTYWSRTLNRLEVFIFSTNGEGGFSSVTGYLICFSLFMALLSSTAVNSKSKFTIKLALVFGVFYFFFSVACFAYIKFSYFTKLTDALFYTSSKSPEQLRTLLGLMGCSNLTNDSKEQLDYLINVVNNELWLLMVMLTCSYSLGGFITIFMIMGGNCKISKPKSKPVEETEIVVQQVGFTGGSLRNGASVCSRV</sequence>
<feature type="transmembrane region" description="Helical" evidence="1">
    <location>
        <begin position="38"/>
        <end position="55"/>
    </location>
</feature>